<evidence type="ECO:0000313" key="4">
    <source>
        <dbReference type="Proteomes" id="UP000321518"/>
    </source>
</evidence>
<feature type="region of interest" description="Disordered" evidence="2">
    <location>
        <begin position="224"/>
        <end position="280"/>
    </location>
</feature>
<reference evidence="3 4" key="1">
    <citation type="submission" date="2019-07" db="EMBL/GenBank/DDBJ databases">
        <title>Rhodotorula toruloides NBRC10032 genome sequencing.</title>
        <authorList>
            <person name="Shida Y."/>
            <person name="Takaku H."/>
            <person name="Ogasawara W."/>
            <person name="Mori K."/>
        </authorList>
    </citation>
    <scope>NUCLEOTIDE SEQUENCE [LARGE SCALE GENOMIC DNA]</scope>
    <source>
        <strain evidence="3 4">NBRC10032</strain>
    </source>
</reference>
<sequence>MSATTAIAHFVLDLPATSAFSRLTLESAGSPAPWQTIPNVPLRPRILVAALVTLSRALADSQEQGAILVDALARARLACDQQRLAAQAAKEGVLQASKPAQDAHAEAKRVEKMNGAFKAGADRTVAALDRKVLRSLRKGEAEEVLGAEASSEPDSPMSPFAFVEELLVDLELDAAEVHKGVAHTVLDDEWQAIEDDLVATIAAREIEKASPKLTSAFRLPQLPAAGAEPLETPDRGERAADGLGAGLTRGRAMSLPPTPPGSVHSSSSERDDAEAEEDDTDSLAALLTPLVHPVLALLFRTRTLLDQRLTSSIDHFESLVRASAKAVDLHRQSVVRLNKLSTKLRDLQFLERREREEEERVMEEMRDTVVELARWRKGGVVDAEEDTSLHYLRLLAMPLSLLFSSKACLRKGAKSETA</sequence>
<accession>A0A511KA14</accession>
<name>A0A511KA14_RHOTO</name>
<dbReference type="OrthoDB" id="2527952at2759"/>
<feature type="coiled-coil region" evidence="1">
    <location>
        <begin position="340"/>
        <end position="367"/>
    </location>
</feature>
<dbReference type="EMBL" id="BJWK01000003">
    <property type="protein sequence ID" value="GEM07217.1"/>
    <property type="molecule type" value="Genomic_DNA"/>
</dbReference>
<proteinExistence type="predicted"/>
<evidence type="ECO:0000256" key="1">
    <source>
        <dbReference type="SAM" id="Coils"/>
    </source>
</evidence>
<dbReference type="AlphaFoldDB" id="A0A511KA14"/>
<keyword evidence="1" id="KW-0175">Coiled coil</keyword>
<dbReference type="Proteomes" id="UP000321518">
    <property type="component" value="Unassembled WGS sequence"/>
</dbReference>
<gene>
    <name evidence="3" type="ORF">Rt10032_c03g1234</name>
</gene>
<evidence type="ECO:0000256" key="2">
    <source>
        <dbReference type="SAM" id="MobiDB-lite"/>
    </source>
</evidence>
<protein>
    <submittedName>
        <fullName evidence="3">Uncharacterized protein</fullName>
    </submittedName>
</protein>
<feature type="compositionally biased region" description="Acidic residues" evidence="2">
    <location>
        <begin position="271"/>
        <end position="280"/>
    </location>
</feature>
<evidence type="ECO:0000313" key="3">
    <source>
        <dbReference type="EMBL" id="GEM07217.1"/>
    </source>
</evidence>
<organism evidence="3 4">
    <name type="scientific">Rhodotorula toruloides</name>
    <name type="common">Yeast</name>
    <name type="synonym">Rhodosporidium toruloides</name>
    <dbReference type="NCBI Taxonomy" id="5286"/>
    <lineage>
        <taxon>Eukaryota</taxon>
        <taxon>Fungi</taxon>
        <taxon>Dikarya</taxon>
        <taxon>Basidiomycota</taxon>
        <taxon>Pucciniomycotina</taxon>
        <taxon>Microbotryomycetes</taxon>
        <taxon>Sporidiobolales</taxon>
        <taxon>Sporidiobolaceae</taxon>
        <taxon>Rhodotorula</taxon>
    </lineage>
</organism>
<comment type="caution">
    <text evidence="3">The sequence shown here is derived from an EMBL/GenBank/DDBJ whole genome shotgun (WGS) entry which is preliminary data.</text>
</comment>